<keyword evidence="1" id="KW-0812">Transmembrane</keyword>
<dbReference type="GO" id="GO:0016491">
    <property type="term" value="F:oxidoreductase activity"/>
    <property type="evidence" value="ECO:0007669"/>
    <property type="project" value="InterPro"/>
</dbReference>
<keyword evidence="1" id="KW-1133">Transmembrane helix</keyword>
<dbReference type="CDD" id="cd03011">
    <property type="entry name" value="TlpA_like_ScsD_MtbDsbE"/>
    <property type="match status" value="1"/>
</dbReference>
<dbReference type="Pfam" id="PF08534">
    <property type="entry name" value="Redoxin"/>
    <property type="match status" value="1"/>
</dbReference>
<name>A0A285IX75_9GAMM</name>
<evidence type="ECO:0000256" key="1">
    <source>
        <dbReference type="SAM" id="Phobius"/>
    </source>
</evidence>
<feature type="domain" description="Thioredoxin" evidence="2">
    <location>
        <begin position="38"/>
        <end position="173"/>
    </location>
</feature>
<dbReference type="InterPro" id="IPR036249">
    <property type="entry name" value="Thioredoxin-like_sf"/>
</dbReference>
<accession>A0A285IX75</accession>
<keyword evidence="1" id="KW-0472">Membrane</keyword>
<proteinExistence type="predicted"/>
<evidence type="ECO:0000313" key="3">
    <source>
        <dbReference type="EMBL" id="SNY52433.1"/>
    </source>
</evidence>
<dbReference type="InterPro" id="IPR013740">
    <property type="entry name" value="Redoxin"/>
</dbReference>
<dbReference type="PANTHER" id="PTHR42852:SF17">
    <property type="entry name" value="THIOREDOXIN-LIKE PROTEIN HI_1115"/>
    <property type="match status" value="1"/>
</dbReference>
<dbReference type="InterPro" id="IPR013766">
    <property type="entry name" value="Thioredoxin_domain"/>
</dbReference>
<keyword evidence="4" id="KW-1185">Reference proteome</keyword>
<sequence length="175" mass="20084">MTTQNNEANPWHRRAVKPLLYLVLMFTLVLALDWYRNQQVPERLPEHQQLIDLLGQEHNLQSLSQQGPVLVYFWATWCPICQLTSPIINNFNDKYPVVSIALRSGNNQKLQQYIAAKGYEFPVVNDQDGHLTAQWQVGATPTIAVVENGQIVSVTSGVTTSWGLHARLWFYQYFN</sequence>
<organism evidence="3 4">
    <name type="scientific">Arsukibacterium tuosuense</name>
    <dbReference type="NCBI Taxonomy" id="1323745"/>
    <lineage>
        <taxon>Bacteria</taxon>
        <taxon>Pseudomonadati</taxon>
        <taxon>Pseudomonadota</taxon>
        <taxon>Gammaproteobacteria</taxon>
        <taxon>Chromatiales</taxon>
        <taxon>Chromatiaceae</taxon>
        <taxon>Arsukibacterium</taxon>
    </lineage>
</organism>
<evidence type="ECO:0000313" key="4">
    <source>
        <dbReference type="Proteomes" id="UP000219353"/>
    </source>
</evidence>
<protein>
    <submittedName>
        <fullName evidence="3">Redoxin</fullName>
    </submittedName>
</protein>
<dbReference type="EMBL" id="OBEB01000004">
    <property type="protein sequence ID" value="SNY52433.1"/>
    <property type="molecule type" value="Genomic_DNA"/>
</dbReference>
<dbReference type="SUPFAM" id="SSF52833">
    <property type="entry name" value="Thioredoxin-like"/>
    <property type="match status" value="1"/>
</dbReference>
<dbReference type="OrthoDB" id="9788279at2"/>
<dbReference type="AlphaFoldDB" id="A0A285IX75"/>
<dbReference type="PROSITE" id="PS51352">
    <property type="entry name" value="THIOREDOXIN_2"/>
    <property type="match status" value="1"/>
</dbReference>
<dbReference type="Proteomes" id="UP000219353">
    <property type="component" value="Unassembled WGS sequence"/>
</dbReference>
<gene>
    <name evidence="3" type="ORF">SAMN06297280_2118</name>
</gene>
<dbReference type="Gene3D" id="3.40.30.10">
    <property type="entry name" value="Glutaredoxin"/>
    <property type="match status" value="1"/>
</dbReference>
<reference evidence="4" key="1">
    <citation type="submission" date="2017-09" db="EMBL/GenBank/DDBJ databases">
        <authorList>
            <person name="Varghese N."/>
            <person name="Submissions S."/>
        </authorList>
    </citation>
    <scope>NUCLEOTIDE SEQUENCE [LARGE SCALE GENOMIC DNA]</scope>
    <source>
        <strain evidence="4">CGMCC 1.12461</strain>
    </source>
</reference>
<feature type="transmembrane region" description="Helical" evidence="1">
    <location>
        <begin position="19"/>
        <end position="35"/>
    </location>
</feature>
<evidence type="ECO:0000259" key="2">
    <source>
        <dbReference type="PROSITE" id="PS51352"/>
    </source>
</evidence>
<dbReference type="PANTHER" id="PTHR42852">
    <property type="entry name" value="THIOL:DISULFIDE INTERCHANGE PROTEIN DSBE"/>
    <property type="match status" value="1"/>
</dbReference>
<dbReference type="RefSeq" id="WP_097111368.1">
    <property type="nucleotide sequence ID" value="NZ_OBEB01000004.1"/>
</dbReference>
<dbReference type="InterPro" id="IPR050553">
    <property type="entry name" value="Thioredoxin_ResA/DsbE_sf"/>
</dbReference>